<evidence type="ECO:0000256" key="1">
    <source>
        <dbReference type="SAM" id="MobiDB-lite"/>
    </source>
</evidence>
<protein>
    <submittedName>
        <fullName evidence="2">Uncharacterized protein</fullName>
    </submittedName>
</protein>
<keyword evidence="3" id="KW-1185">Reference proteome</keyword>
<evidence type="ECO:0000313" key="3">
    <source>
        <dbReference type="Proteomes" id="UP000242715"/>
    </source>
</evidence>
<evidence type="ECO:0000313" key="2">
    <source>
        <dbReference type="EMBL" id="GAU43688.1"/>
    </source>
</evidence>
<feature type="compositionally biased region" description="Low complexity" evidence="1">
    <location>
        <begin position="1"/>
        <end position="21"/>
    </location>
</feature>
<gene>
    <name evidence="2" type="ORF">TSUD_254170</name>
</gene>
<proteinExistence type="predicted"/>
<accession>A0A2Z6NGH5</accession>
<dbReference type="Proteomes" id="UP000242715">
    <property type="component" value="Unassembled WGS sequence"/>
</dbReference>
<dbReference type="EMBL" id="DF973989">
    <property type="protein sequence ID" value="GAU43688.1"/>
    <property type="molecule type" value="Genomic_DNA"/>
</dbReference>
<sequence>MSSSSSSSSPSSSSHQQPSSSIITPSNVVDIPGPSNTNNNDDEFEAPSSSRQRAMNEVWLEPVVEALATQVAIDSSHYHGRLSAASALAIIFQISFGFEML</sequence>
<name>A0A2Z6NGH5_TRISU</name>
<feature type="region of interest" description="Disordered" evidence="1">
    <location>
        <begin position="1"/>
        <end position="52"/>
    </location>
</feature>
<dbReference type="AlphaFoldDB" id="A0A2Z6NGH5"/>
<organism evidence="2 3">
    <name type="scientific">Trifolium subterraneum</name>
    <name type="common">Subterranean clover</name>
    <dbReference type="NCBI Taxonomy" id="3900"/>
    <lineage>
        <taxon>Eukaryota</taxon>
        <taxon>Viridiplantae</taxon>
        <taxon>Streptophyta</taxon>
        <taxon>Embryophyta</taxon>
        <taxon>Tracheophyta</taxon>
        <taxon>Spermatophyta</taxon>
        <taxon>Magnoliopsida</taxon>
        <taxon>eudicotyledons</taxon>
        <taxon>Gunneridae</taxon>
        <taxon>Pentapetalae</taxon>
        <taxon>rosids</taxon>
        <taxon>fabids</taxon>
        <taxon>Fabales</taxon>
        <taxon>Fabaceae</taxon>
        <taxon>Papilionoideae</taxon>
        <taxon>50 kb inversion clade</taxon>
        <taxon>NPAAA clade</taxon>
        <taxon>Hologalegina</taxon>
        <taxon>IRL clade</taxon>
        <taxon>Trifolieae</taxon>
        <taxon>Trifolium</taxon>
    </lineage>
</organism>
<dbReference type="OrthoDB" id="760263at2759"/>
<reference evidence="3" key="1">
    <citation type="journal article" date="2017" name="Front. Plant Sci.">
        <title>Climate Clever Clovers: New Paradigm to Reduce the Environmental Footprint of Ruminants by Breeding Low Methanogenic Forages Utilizing Haplotype Variation.</title>
        <authorList>
            <person name="Kaur P."/>
            <person name="Appels R."/>
            <person name="Bayer P.E."/>
            <person name="Keeble-Gagnere G."/>
            <person name="Wang J."/>
            <person name="Hirakawa H."/>
            <person name="Shirasawa K."/>
            <person name="Vercoe P."/>
            <person name="Stefanova K."/>
            <person name="Durmic Z."/>
            <person name="Nichols P."/>
            <person name="Revell C."/>
            <person name="Isobe S.N."/>
            <person name="Edwards D."/>
            <person name="Erskine W."/>
        </authorList>
    </citation>
    <scope>NUCLEOTIDE SEQUENCE [LARGE SCALE GENOMIC DNA]</scope>
    <source>
        <strain evidence="3">cv. Daliak</strain>
    </source>
</reference>